<dbReference type="SUPFAM" id="SSF48452">
    <property type="entry name" value="TPR-like"/>
    <property type="match status" value="3"/>
</dbReference>
<dbReference type="Proteomes" id="UP000654913">
    <property type="component" value="Chromosome 4"/>
</dbReference>
<dbReference type="KEGG" id="apuu:APUU_40212S"/>
<dbReference type="SMART" id="SM00028">
    <property type="entry name" value="TPR"/>
    <property type="match status" value="6"/>
</dbReference>
<evidence type="ECO:0000256" key="1">
    <source>
        <dbReference type="SAM" id="MobiDB-lite"/>
    </source>
</evidence>
<accession>A0A7R8ANG2</accession>
<dbReference type="InterPro" id="IPR053137">
    <property type="entry name" value="NLR-like"/>
</dbReference>
<dbReference type="OrthoDB" id="5986190at2759"/>
<evidence type="ECO:0000313" key="4">
    <source>
        <dbReference type="EMBL" id="BCS23768.1"/>
    </source>
</evidence>
<name>A0A7R8ANG2_9EURO</name>
<dbReference type="InterPro" id="IPR035994">
    <property type="entry name" value="Nucleoside_phosphorylase_sf"/>
</dbReference>
<dbReference type="GO" id="GO:0003824">
    <property type="term" value="F:catalytic activity"/>
    <property type="evidence" value="ECO:0007669"/>
    <property type="project" value="InterPro"/>
</dbReference>
<feature type="domain" description="Nucleoside phosphorylase" evidence="3">
    <location>
        <begin position="14"/>
        <end position="310"/>
    </location>
</feature>
<dbReference type="Gene3D" id="1.25.40.10">
    <property type="entry name" value="Tetratricopeptide repeat domain"/>
    <property type="match status" value="2"/>
</dbReference>
<evidence type="ECO:0000313" key="5">
    <source>
        <dbReference type="Proteomes" id="UP000654913"/>
    </source>
</evidence>
<feature type="compositionally biased region" description="Basic residues" evidence="1">
    <location>
        <begin position="1096"/>
        <end position="1106"/>
    </location>
</feature>
<gene>
    <name evidence="4" type="ORF">APUU_40212S</name>
</gene>
<dbReference type="Pfam" id="PF13374">
    <property type="entry name" value="TPR_10"/>
    <property type="match status" value="1"/>
</dbReference>
<dbReference type="CDD" id="cd09008">
    <property type="entry name" value="MTAN"/>
    <property type="match status" value="1"/>
</dbReference>
<dbReference type="InterPro" id="IPR000845">
    <property type="entry name" value="Nucleoside_phosphorylase_d"/>
</dbReference>
<organism evidence="4 5">
    <name type="scientific">Aspergillus puulaauensis</name>
    <dbReference type="NCBI Taxonomy" id="1220207"/>
    <lineage>
        <taxon>Eukaryota</taxon>
        <taxon>Fungi</taxon>
        <taxon>Dikarya</taxon>
        <taxon>Ascomycota</taxon>
        <taxon>Pezizomycotina</taxon>
        <taxon>Eurotiomycetes</taxon>
        <taxon>Eurotiomycetidae</taxon>
        <taxon>Eurotiales</taxon>
        <taxon>Aspergillaceae</taxon>
        <taxon>Aspergillus</taxon>
    </lineage>
</organism>
<dbReference type="SUPFAM" id="SSF52540">
    <property type="entry name" value="P-loop containing nucleoside triphosphate hydrolases"/>
    <property type="match status" value="1"/>
</dbReference>
<dbReference type="PANTHER" id="PTHR46082">
    <property type="entry name" value="ATP/GTP-BINDING PROTEIN-RELATED"/>
    <property type="match status" value="1"/>
</dbReference>
<dbReference type="GO" id="GO:0043531">
    <property type="term" value="F:ADP binding"/>
    <property type="evidence" value="ECO:0007669"/>
    <property type="project" value="InterPro"/>
</dbReference>
<protein>
    <recommendedName>
        <fullName evidence="3">Nucleoside phosphorylase domain-containing protein</fullName>
    </recommendedName>
</protein>
<feature type="chain" id="PRO_5030555218" description="Nucleoside phosphorylase domain-containing protein" evidence="2">
    <location>
        <begin position="30"/>
        <end position="1122"/>
    </location>
</feature>
<feature type="signal peptide" evidence="2">
    <location>
        <begin position="1"/>
        <end position="29"/>
    </location>
</feature>
<evidence type="ECO:0000259" key="3">
    <source>
        <dbReference type="Pfam" id="PF01048"/>
    </source>
</evidence>
<sequence>MAESRSINPANYTLAWICALPLELAAAEAILDEHHSSPSAPGTQSEYVLGKVSGHNFVVGCLPSGIYGTNSAAAAVTRLLSSFPNVRYGLMVGIGGGAPSRKADIRLGDVVVSKPVGRLGGVIQYDLGKAVGDGRFEQTGMLNQPPAVLLTAVSRMESEQMRLSNSYISSEISRVLAQNTNMEPRFSKPAQEDRLFHATYSHPEERTSCLDCDIREKVDRPPRLSKEPQIHYGTIASGNRVVKDGRQRDEIAQQFDAICFEMEAAGIMNHLPCIVVRGICDYCDSHKNKEWQGYAALAAATCAKQLLAFVAASIPCQSQLDGPKKSHFMVPFERNPRFQGREDTVRQLADQVLSTDHTKARKAAVSGLGGMGKTQVALELVYTIRQQDPARSIFWIPSTSIEAVEQAFRNLACLLGVSDGGSDDVKTIVKNYLSTERAGPWLLVIDNADDSDMWLTSTSPALKTFLPANEEGFVLFTSRNGALVSRLVGPNVIKLSEMDGAAAVALLRGFLIQRDLTEDEESAVALVNRLSGLPLALIQASSFINENGMSLETYLSFLDQQEESEIELLNQDFEDEYRYPDTENPVSTTWLISFQSIQRTNELAAKYLTFIACIDYKDIPLSLLPEAGTELEKQKALGILRAYSFISQQASSELVTMHRLVHLATRNWLRKERILYERTISAGEHISEVFPEGKYEQQSLWRKYLPHAQVLLEREEFESDGDVKDYLAGKVGRCFVEEGRYDDAERLLLECVASRRELLDANDPKLLSSITDLGRVYWGQGRYKEAADASIQVLHSQQVVLGDDHPDTLLSKHVLAAGMLFQGRLEEAETINRQVFQQRKSILGDEDPATLRTMSALGAVLRYRGRLQEAEELLGQAVELGRVILGPEHPHTLDSMMSLALNLSELGRLSEAEELLLKVYEVQKTILGENHPSTLITMGNLACIYHEMNRLEESEELHAKTLEIRKAILGPEHPDTLYSMSNLAITFQDRGRLADAEELAIQTLDIRKAKLGATHPETLRSIAILADVWRNQGRLDEAIALLSECAELRGSHLGPEHRNTIATKSRLKSWRKELHNKSPREYVDTEQESERSEGRKKSRRRFLRRSRQPEAKSLRHLLSFKT</sequence>
<reference evidence="4" key="1">
    <citation type="submission" date="2021-01" db="EMBL/GenBank/DDBJ databases">
        <authorList>
            <consortium name="Aspergillus puulaauensis MK2 genome sequencing consortium"/>
            <person name="Kazuki M."/>
            <person name="Futagami T."/>
        </authorList>
    </citation>
    <scope>NUCLEOTIDE SEQUENCE</scope>
    <source>
        <strain evidence="4">MK2</strain>
    </source>
</reference>
<keyword evidence="2" id="KW-0732">Signal</keyword>
<dbReference type="Gene3D" id="3.40.50.300">
    <property type="entry name" value="P-loop containing nucleotide triphosphate hydrolases"/>
    <property type="match status" value="1"/>
</dbReference>
<dbReference type="SUPFAM" id="SSF53167">
    <property type="entry name" value="Purine and uridine phosphorylases"/>
    <property type="match status" value="1"/>
</dbReference>
<dbReference type="GeneID" id="64973773"/>
<keyword evidence="5" id="KW-1185">Reference proteome</keyword>
<dbReference type="Gene3D" id="3.40.50.1580">
    <property type="entry name" value="Nucleoside phosphorylase domain"/>
    <property type="match status" value="1"/>
</dbReference>
<dbReference type="InterPro" id="IPR011990">
    <property type="entry name" value="TPR-like_helical_dom_sf"/>
</dbReference>
<dbReference type="Pfam" id="PF13424">
    <property type="entry name" value="TPR_12"/>
    <property type="match status" value="3"/>
</dbReference>
<dbReference type="PANTHER" id="PTHR46082:SF11">
    <property type="entry name" value="AAA+ ATPASE DOMAIN-CONTAINING PROTEIN-RELATED"/>
    <property type="match status" value="1"/>
</dbReference>
<dbReference type="GO" id="GO:0009116">
    <property type="term" value="P:nucleoside metabolic process"/>
    <property type="evidence" value="ECO:0007669"/>
    <property type="project" value="InterPro"/>
</dbReference>
<reference evidence="4" key="2">
    <citation type="submission" date="2021-02" db="EMBL/GenBank/DDBJ databases">
        <title>Aspergillus puulaauensis MK2 genome sequence.</title>
        <authorList>
            <person name="Futagami T."/>
            <person name="Mori K."/>
            <person name="Kadooka C."/>
            <person name="Tanaka T."/>
        </authorList>
    </citation>
    <scope>NUCLEOTIDE SEQUENCE</scope>
    <source>
        <strain evidence="4">MK2</strain>
    </source>
</reference>
<dbReference type="InterPro" id="IPR027417">
    <property type="entry name" value="P-loop_NTPase"/>
</dbReference>
<feature type="region of interest" description="Disordered" evidence="1">
    <location>
        <begin position="1078"/>
        <end position="1122"/>
    </location>
</feature>
<dbReference type="RefSeq" id="XP_041555962.1">
    <property type="nucleotide sequence ID" value="XM_041703258.1"/>
</dbReference>
<dbReference type="AlphaFoldDB" id="A0A7R8ANG2"/>
<dbReference type="Pfam" id="PF01048">
    <property type="entry name" value="PNP_UDP_1"/>
    <property type="match status" value="1"/>
</dbReference>
<evidence type="ECO:0000256" key="2">
    <source>
        <dbReference type="SAM" id="SignalP"/>
    </source>
</evidence>
<dbReference type="EMBL" id="AP024446">
    <property type="protein sequence ID" value="BCS23768.1"/>
    <property type="molecule type" value="Genomic_DNA"/>
</dbReference>
<dbReference type="InterPro" id="IPR019734">
    <property type="entry name" value="TPR_rpt"/>
</dbReference>
<feature type="compositionally biased region" description="Basic and acidic residues" evidence="1">
    <location>
        <begin position="1078"/>
        <end position="1095"/>
    </location>
</feature>
<proteinExistence type="predicted"/>